<evidence type="ECO:0000256" key="2">
    <source>
        <dbReference type="SAM" id="Phobius"/>
    </source>
</evidence>
<keyword evidence="2" id="KW-0472">Membrane</keyword>
<keyword evidence="2" id="KW-0812">Transmembrane</keyword>
<organism evidence="4 5">
    <name type="scientific">Lignipirellula cremea</name>
    <dbReference type="NCBI Taxonomy" id="2528010"/>
    <lineage>
        <taxon>Bacteria</taxon>
        <taxon>Pseudomonadati</taxon>
        <taxon>Planctomycetota</taxon>
        <taxon>Planctomycetia</taxon>
        <taxon>Pirellulales</taxon>
        <taxon>Pirellulaceae</taxon>
        <taxon>Lignipirellula</taxon>
    </lineage>
</organism>
<feature type="transmembrane region" description="Helical" evidence="2">
    <location>
        <begin position="112"/>
        <end position="137"/>
    </location>
</feature>
<feature type="transmembrane region" description="Helical" evidence="2">
    <location>
        <begin position="187"/>
        <end position="208"/>
    </location>
</feature>
<proteinExistence type="predicted"/>
<dbReference type="Proteomes" id="UP000317648">
    <property type="component" value="Chromosome"/>
</dbReference>
<dbReference type="RefSeq" id="WP_145058416.1">
    <property type="nucleotide sequence ID" value="NZ_CP036433.1"/>
</dbReference>
<feature type="domain" description="Transglutaminase-like" evidence="3">
    <location>
        <begin position="547"/>
        <end position="620"/>
    </location>
</feature>
<dbReference type="SUPFAM" id="SSF54001">
    <property type="entry name" value="Cysteine proteinases"/>
    <property type="match status" value="1"/>
</dbReference>
<dbReference type="InterPro" id="IPR002931">
    <property type="entry name" value="Transglutaminase-like"/>
</dbReference>
<evidence type="ECO:0000313" key="4">
    <source>
        <dbReference type="EMBL" id="QDU98849.1"/>
    </source>
</evidence>
<dbReference type="Gene3D" id="3.10.620.30">
    <property type="match status" value="1"/>
</dbReference>
<feature type="transmembrane region" description="Helical" evidence="2">
    <location>
        <begin position="39"/>
        <end position="57"/>
    </location>
</feature>
<gene>
    <name evidence="4" type="ORF">Pla8534_67600</name>
</gene>
<feature type="region of interest" description="Disordered" evidence="1">
    <location>
        <begin position="270"/>
        <end position="312"/>
    </location>
</feature>
<evidence type="ECO:0000259" key="3">
    <source>
        <dbReference type="SMART" id="SM00460"/>
    </source>
</evidence>
<feature type="transmembrane region" description="Helical" evidence="2">
    <location>
        <begin position="69"/>
        <end position="92"/>
    </location>
</feature>
<dbReference type="SMART" id="SM00460">
    <property type="entry name" value="TGc"/>
    <property type="match status" value="1"/>
</dbReference>
<dbReference type="PANTHER" id="PTHR42736:SF1">
    <property type="entry name" value="PROTEIN-GLUTAMINE GAMMA-GLUTAMYLTRANSFERASE"/>
    <property type="match status" value="1"/>
</dbReference>
<dbReference type="KEGG" id="lcre:Pla8534_67600"/>
<dbReference type="PANTHER" id="PTHR42736">
    <property type="entry name" value="PROTEIN-GLUTAMINE GAMMA-GLUTAMYLTRANSFERASE"/>
    <property type="match status" value="1"/>
</dbReference>
<dbReference type="InterPro" id="IPR052901">
    <property type="entry name" value="Bact_TGase-like"/>
</dbReference>
<name>A0A518E443_9BACT</name>
<accession>A0A518E443</accession>
<dbReference type="InterPro" id="IPR038765">
    <property type="entry name" value="Papain-like_cys_pep_sf"/>
</dbReference>
<reference evidence="4 5" key="1">
    <citation type="submission" date="2019-02" db="EMBL/GenBank/DDBJ databases">
        <title>Deep-cultivation of Planctomycetes and their phenomic and genomic characterization uncovers novel biology.</title>
        <authorList>
            <person name="Wiegand S."/>
            <person name="Jogler M."/>
            <person name="Boedeker C."/>
            <person name="Pinto D."/>
            <person name="Vollmers J."/>
            <person name="Rivas-Marin E."/>
            <person name="Kohn T."/>
            <person name="Peeters S.H."/>
            <person name="Heuer A."/>
            <person name="Rast P."/>
            <person name="Oberbeckmann S."/>
            <person name="Bunk B."/>
            <person name="Jeske O."/>
            <person name="Meyerdierks A."/>
            <person name="Storesund J.E."/>
            <person name="Kallscheuer N."/>
            <person name="Luecker S."/>
            <person name="Lage O.M."/>
            <person name="Pohl T."/>
            <person name="Merkel B.J."/>
            <person name="Hornburger P."/>
            <person name="Mueller R.-W."/>
            <person name="Bruemmer F."/>
            <person name="Labrenz M."/>
            <person name="Spormann A.M."/>
            <person name="Op den Camp H."/>
            <person name="Overmann J."/>
            <person name="Amann R."/>
            <person name="Jetten M.S.M."/>
            <person name="Mascher T."/>
            <person name="Medema M.H."/>
            <person name="Devos D.P."/>
            <person name="Kaster A.-K."/>
            <person name="Ovreas L."/>
            <person name="Rohde M."/>
            <person name="Galperin M.Y."/>
            <person name="Jogler C."/>
        </authorList>
    </citation>
    <scope>NUCLEOTIDE SEQUENCE [LARGE SCALE GENOMIC DNA]</scope>
    <source>
        <strain evidence="4 5">Pla85_3_4</strain>
    </source>
</reference>
<sequence length="815" mass="89344">MTASPTDRLPHSETLLLTFLAASILAVVRIDAAWDATPILIRIACEWVAILGLRILVRRSAEVRQHGAGLATLAVGMAVVLTFLAEAGQRLLLGGGEPVEILLLTSLQLTSMVLAAFSFLPRLAGCSVLLASFLVLFTASMSTPRAAQVLVCVYGMLGLWWLMGAYWSRLEGSFLSSTVESRIPLRVSVLGATGALLAVLATVVGATGSSTRVLSGFMPTSGGNQRHDPCARSGVGDGDALVAAREEAFSFGPVESELFLESEMPSLYDLFDDTYGEPPNRKREQERSIALAPQKRNASEQRTATTQRGGREFSAVRRRVERPRQEMADRDAPAILYVVGQTPLHLALATYDHFDGRQWEPRVDWQEGTEPWLEELAGKPWIAFRRSHAAAIPGKEQTHAIKVINLKANRIPAPPQLTALHIDKVDRVDFFGWTADGMIEMSDRERIPQLTVVRVRSRGFPLALMRRPDRDFSAELPADQKARLAPYLHPGPSEAHGRLEPLAAAWVKGVPRGWLQVEAIVRTLRSEFVLAPDAMPPADCEDVVEHFLQAGKGPDYLFATTAAMLLRSLGYPTRLTTGFYAKPESYDRQAGQTVVLAEDVHVWPEVCIDGIHWVVIEPTPGYQPPRESLNGYQRLVLAWQTSQRLLREHAGLLGVIACCSAIGWWKRVAIADCLLTLLCWLAGRGSPRRRALSTLRLLEWRSWLAGRARPREATIARWHGALVPALPPTAAACLHFTLCSAERLLYASAESSSPGDLDGLQQACAVVERQVGVRYFQNLSGGESQGLLPGAFALRRPPVSSLTPSFAENRSHASH</sequence>
<dbReference type="Pfam" id="PF01841">
    <property type="entry name" value="Transglut_core"/>
    <property type="match status" value="1"/>
</dbReference>
<keyword evidence="2" id="KW-1133">Transmembrane helix</keyword>
<keyword evidence="5" id="KW-1185">Reference proteome</keyword>
<protein>
    <submittedName>
        <fullName evidence="4">Transglutaminase-like superfamily protein</fullName>
    </submittedName>
</protein>
<feature type="transmembrane region" description="Helical" evidence="2">
    <location>
        <begin position="149"/>
        <end position="167"/>
    </location>
</feature>
<dbReference type="OrthoDB" id="231513at2"/>
<dbReference type="AlphaFoldDB" id="A0A518E443"/>
<evidence type="ECO:0000313" key="5">
    <source>
        <dbReference type="Proteomes" id="UP000317648"/>
    </source>
</evidence>
<dbReference type="EMBL" id="CP036433">
    <property type="protein sequence ID" value="QDU98849.1"/>
    <property type="molecule type" value="Genomic_DNA"/>
</dbReference>
<evidence type="ECO:0000256" key="1">
    <source>
        <dbReference type="SAM" id="MobiDB-lite"/>
    </source>
</evidence>